<sequence length="146" mass="16513">MVYLDESGFAHSMPRTHGYSLKGHRCYGQRAWGERGRINAIGALLDNQLITVSLFEGTINAATFNSWIEQDLIPKLPATSVVVMDNAAFHKDKGMQEQLFLAGFTLEYLPPYSPDLNPIEHKWAQAKSIRRKTNCSIDELFQSHCQ</sequence>
<evidence type="ECO:0000259" key="1">
    <source>
        <dbReference type="Pfam" id="PF13358"/>
    </source>
</evidence>
<protein>
    <submittedName>
        <fullName evidence="2">IS630 family transposase</fullName>
    </submittedName>
</protein>
<dbReference type="PANTHER" id="PTHR46564">
    <property type="entry name" value="TRANSPOSASE"/>
    <property type="match status" value="1"/>
</dbReference>
<dbReference type="AlphaFoldDB" id="A0AAQ2DH73"/>
<name>A0AAQ2DH73_LEGPN</name>
<comment type="caution">
    <text evidence="2">The sequence shown here is derived from an EMBL/GenBank/DDBJ whole genome shotgun (WGS) entry which is preliminary data.</text>
</comment>
<dbReference type="PANTHER" id="PTHR46564:SF1">
    <property type="entry name" value="TRANSPOSASE"/>
    <property type="match status" value="1"/>
</dbReference>
<proteinExistence type="predicted"/>
<dbReference type="InterPro" id="IPR038717">
    <property type="entry name" value="Tc1-like_DDE_dom"/>
</dbReference>
<accession>A0AAQ2DH73</accession>
<reference evidence="2" key="1">
    <citation type="journal article" date="2018" name="Genome Biol.">
        <title>SKESA: strategic k-mer extension for scrupulous assemblies.</title>
        <authorList>
            <person name="Souvorov A."/>
            <person name="Agarwala R."/>
            <person name="Lipman D.J."/>
        </authorList>
    </citation>
    <scope>NUCLEOTIDE SEQUENCE</scope>
    <source>
        <strain evidence="2">CL18-200174</strain>
    </source>
</reference>
<dbReference type="EMBL" id="DACWOD010000002">
    <property type="protein sequence ID" value="HAU2395229.1"/>
    <property type="molecule type" value="Genomic_DNA"/>
</dbReference>
<dbReference type="Pfam" id="PF13358">
    <property type="entry name" value="DDE_3"/>
    <property type="match status" value="1"/>
</dbReference>
<dbReference type="Proteomes" id="UP000863577">
    <property type="component" value="Unassembled WGS sequence"/>
</dbReference>
<dbReference type="Gene3D" id="3.30.420.10">
    <property type="entry name" value="Ribonuclease H-like superfamily/Ribonuclease H"/>
    <property type="match status" value="1"/>
</dbReference>
<evidence type="ECO:0000313" key="2">
    <source>
        <dbReference type="EMBL" id="HAU2395229.1"/>
    </source>
</evidence>
<dbReference type="GO" id="GO:0003676">
    <property type="term" value="F:nucleic acid binding"/>
    <property type="evidence" value="ECO:0007669"/>
    <property type="project" value="InterPro"/>
</dbReference>
<evidence type="ECO:0000313" key="3">
    <source>
        <dbReference type="Proteomes" id="UP000863577"/>
    </source>
</evidence>
<dbReference type="NCBIfam" id="NF033545">
    <property type="entry name" value="transpos_IS630"/>
    <property type="match status" value="1"/>
</dbReference>
<gene>
    <name evidence="2" type="ORF">JBK99_02635</name>
</gene>
<organism evidence="2 3">
    <name type="scientific">Legionella pneumophila</name>
    <dbReference type="NCBI Taxonomy" id="446"/>
    <lineage>
        <taxon>Bacteria</taxon>
        <taxon>Pseudomonadati</taxon>
        <taxon>Pseudomonadota</taxon>
        <taxon>Gammaproteobacteria</taxon>
        <taxon>Legionellales</taxon>
        <taxon>Legionellaceae</taxon>
        <taxon>Legionella</taxon>
    </lineage>
</organism>
<reference evidence="2" key="2">
    <citation type="submission" date="2019-09" db="EMBL/GenBank/DDBJ databases">
        <authorList>
            <consortium name="NCBI Pathogen Detection Project"/>
        </authorList>
    </citation>
    <scope>NUCLEOTIDE SEQUENCE</scope>
    <source>
        <strain evidence="2">CL18-200174</strain>
    </source>
</reference>
<dbReference type="InterPro" id="IPR036397">
    <property type="entry name" value="RNaseH_sf"/>
</dbReference>
<dbReference type="InterPro" id="IPR047655">
    <property type="entry name" value="Transpos_IS630-like"/>
</dbReference>
<feature type="domain" description="Tc1-like transposase DDE" evidence="1">
    <location>
        <begin position="1"/>
        <end position="132"/>
    </location>
</feature>